<dbReference type="InterPro" id="IPR000160">
    <property type="entry name" value="GGDEF_dom"/>
</dbReference>
<dbReference type="NCBIfam" id="TIGR00254">
    <property type="entry name" value="GGDEF"/>
    <property type="match status" value="1"/>
</dbReference>
<dbReference type="PROSITE" id="PS50883">
    <property type="entry name" value="EAL"/>
    <property type="match status" value="1"/>
</dbReference>
<dbReference type="SMART" id="SM00267">
    <property type="entry name" value="GGDEF"/>
    <property type="match status" value="1"/>
</dbReference>
<name>A0A3E0DEA4_9GAMM</name>
<dbReference type="FunFam" id="3.30.70.270:FF:000001">
    <property type="entry name" value="Diguanylate cyclase domain protein"/>
    <property type="match status" value="1"/>
</dbReference>
<dbReference type="SMART" id="SM00086">
    <property type="entry name" value="PAC"/>
    <property type="match status" value="1"/>
</dbReference>
<dbReference type="PROSITE" id="PS50112">
    <property type="entry name" value="PAS"/>
    <property type="match status" value="1"/>
</dbReference>
<dbReference type="SUPFAM" id="SSF55785">
    <property type="entry name" value="PYP-like sensor domain (PAS domain)"/>
    <property type="match status" value="1"/>
</dbReference>
<dbReference type="AlphaFoldDB" id="A0A3E0DEA4"/>
<reference evidence="7 8" key="1">
    <citation type="submission" date="2018-08" db="EMBL/GenBank/DDBJ databases">
        <title>Genomic Encyclopedia of Type Strains, Phase III (KMG-III): the genomes of soil and plant-associated and newly described type strains.</title>
        <authorList>
            <person name="Whitman W."/>
        </authorList>
    </citation>
    <scope>NUCLEOTIDE SEQUENCE [LARGE SCALE GENOMIC DNA]</scope>
    <source>
        <strain evidence="7 8">CECT 7375</strain>
    </source>
</reference>
<dbReference type="CDD" id="cd01948">
    <property type="entry name" value="EAL"/>
    <property type="match status" value="1"/>
</dbReference>
<feature type="domain" description="GGDEF" evidence="6">
    <location>
        <begin position="392"/>
        <end position="530"/>
    </location>
</feature>
<evidence type="ECO:0000256" key="2">
    <source>
        <dbReference type="SAM" id="Phobius"/>
    </source>
</evidence>
<dbReference type="InterPro" id="IPR001633">
    <property type="entry name" value="EAL_dom"/>
</dbReference>
<feature type="domain" description="PAS" evidence="3">
    <location>
        <begin position="240"/>
        <end position="283"/>
    </location>
</feature>
<dbReference type="InterPro" id="IPR043128">
    <property type="entry name" value="Rev_trsase/Diguanyl_cyclase"/>
</dbReference>
<dbReference type="InterPro" id="IPR035965">
    <property type="entry name" value="PAS-like_dom_sf"/>
</dbReference>
<evidence type="ECO:0000259" key="3">
    <source>
        <dbReference type="PROSITE" id="PS50112"/>
    </source>
</evidence>
<dbReference type="SUPFAM" id="SSF55073">
    <property type="entry name" value="Nucleotide cyclase"/>
    <property type="match status" value="1"/>
</dbReference>
<feature type="transmembrane region" description="Helical" evidence="2">
    <location>
        <begin position="158"/>
        <end position="179"/>
    </location>
</feature>
<evidence type="ECO:0000313" key="7">
    <source>
        <dbReference type="EMBL" id="REG81009.1"/>
    </source>
</evidence>
<gene>
    <name evidence="7" type="ORF">DFP81_11717</name>
</gene>
<keyword evidence="2" id="KW-0812">Transmembrane</keyword>
<keyword evidence="8" id="KW-1185">Reference proteome</keyword>
<organism evidence="7 8">
    <name type="scientific">Marinomonas pollencensis</name>
    <dbReference type="NCBI Taxonomy" id="491954"/>
    <lineage>
        <taxon>Bacteria</taxon>
        <taxon>Pseudomonadati</taxon>
        <taxon>Pseudomonadota</taxon>
        <taxon>Gammaproteobacteria</taxon>
        <taxon>Oceanospirillales</taxon>
        <taxon>Oceanospirillaceae</taxon>
        <taxon>Marinomonas</taxon>
    </lineage>
</organism>
<evidence type="ECO:0000256" key="1">
    <source>
        <dbReference type="ARBA" id="ARBA00001946"/>
    </source>
</evidence>
<protein>
    <submittedName>
        <fullName evidence="7">PAS domain S-box-containing protein/diguanylate cyclase (GGDEF)-like protein</fullName>
    </submittedName>
</protein>
<dbReference type="Gene3D" id="3.20.20.450">
    <property type="entry name" value="EAL domain"/>
    <property type="match status" value="1"/>
</dbReference>
<dbReference type="CDD" id="cd00130">
    <property type="entry name" value="PAS"/>
    <property type="match status" value="1"/>
</dbReference>
<feature type="domain" description="PAC" evidence="4">
    <location>
        <begin position="310"/>
        <end position="360"/>
    </location>
</feature>
<dbReference type="Gene3D" id="3.30.70.270">
    <property type="match status" value="1"/>
</dbReference>
<comment type="caution">
    <text evidence="7">The sequence shown here is derived from an EMBL/GenBank/DDBJ whole genome shotgun (WGS) entry which is preliminary data.</text>
</comment>
<dbReference type="PANTHER" id="PTHR44757">
    <property type="entry name" value="DIGUANYLATE CYCLASE DGCP"/>
    <property type="match status" value="1"/>
</dbReference>
<evidence type="ECO:0000259" key="6">
    <source>
        <dbReference type="PROSITE" id="PS50887"/>
    </source>
</evidence>
<keyword evidence="2" id="KW-1133">Transmembrane helix</keyword>
<dbReference type="Pfam" id="PF00563">
    <property type="entry name" value="EAL"/>
    <property type="match status" value="1"/>
</dbReference>
<keyword evidence="2" id="KW-0472">Membrane</keyword>
<dbReference type="InterPro" id="IPR001610">
    <property type="entry name" value="PAC"/>
</dbReference>
<dbReference type="Gene3D" id="3.30.450.20">
    <property type="entry name" value="PAS domain"/>
    <property type="match status" value="1"/>
</dbReference>
<dbReference type="Proteomes" id="UP000256542">
    <property type="component" value="Unassembled WGS sequence"/>
</dbReference>
<dbReference type="CDD" id="cd01949">
    <property type="entry name" value="GGDEF"/>
    <property type="match status" value="1"/>
</dbReference>
<evidence type="ECO:0000259" key="5">
    <source>
        <dbReference type="PROSITE" id="PS50883"/>
    </source>
</evidence>
<dbReference type="PROSITE" id="PS50887">
    <property type="entry name" value="GGDEF"/>
    <property type="match status" value="1"/>
</dbReference>
<dbReference type="InterPro" id="IPR052155">
    <property type="entry name" value="Biofilm_reg_signaling"/>
</dbReference>
<accession>A0A3E0DEA4</accession>
<dbReference type="PROSITE" id="PS50113">
    <property type="entry name" value="PAC"/>
    <property type="match status" value="1"/>
</dbReference>
<dbReference type="Gene3D" id="6.10.340.10">
    <property type="match status" value="1"/>
</dbReference>
<dbReference type="PANTHER" id="PTHR44757:SF2">
    <property type="entry name" value="BIOFILM ARCHITECTURE MAINTENANCE PROTEIN MBAA"/>
    <property type="match status" value="1"/>
</dbReference>
<dbReference type="InterPro" id="IPR000014">
    <property type="entry name" value="PAS"/>
</dbReference>
<dbReference type="GO" id="GO:0003824">
    <property type="term" value="F:catalytic activity"/>
    <property type="evidence" value="ECO:0007669"/>
    <property type="project" value="UniProtKB-ARBA"/>
</dbReference>
<dbReference type="Pfam" id="PF13426">
    <property type="entry name" value="PAS_9"/>
    <property type="match status" value="1"/>
</dbReference>
<dbReference type="InterPro" id="IPR035919">
    <property type="entry name" value="EAL_sf"/>
</dbReference>
<comment type="cofactor">
    <cofactor evidence="1">
        <name>Mg(2+)</name>
        <dbReference type="ChEBI" id="CHEBI:18420"/>
    </cofactor>
</comment>
<dbReference type="InterPro" id="IPR000700">
    <property type="entry name" value="PAS-assoc_C"/>
</dbReference>
<feature type="domain" description="EAL" evidence="5">
    <location>
        <begin position="539"/>
        <end position="794"/>
    </location>
</feature>
<dbReference type="InterPro" id="IPR029787">
    <property type="entry name" value="Nucleotide_cyclase"/>
</dbReference>
<dbReference type="SMART" id="SM00052">
    <property type="entry name" value="EAL"/>
    <property type="match status" value="1"/>
</dbReference>
<dbReference type="RefSeq" id="WP_181903123.1">
    <property type="nucleotide sequence ID" value="NZ_QUNG01000017.1"/>
</dbReference>
<proteinExistence type="predicted"/>
<dbReference type="SMART" id="SM00091">
    <property type="entry name" value="PAS"/>
    <property type="match status" value="1"/>
</dbReference>
<evidence type="ECO:0000259" key="4">
    <source>
        <dbReference type="PROSITE" id="PS50113"/>
    </source>
</evidence>
<dbReference type="Pfam" id="PF00990">
    <property type="entry name" value="GGDEF"/>
    <property type="match status" value="1"/>
</dbReference>
<dbReference type="SUPFAM" id="SSF141868">
    <property type="entry name" value="EAL domain-like"/>
    <property type="match status" value="1"/>
</dbReference>
<evidence type="ECO:0000313" key="8">
    <source>
        <dbReference type="Proteomes" id="UP000256542"/>
    </source>
</evidence>
<dbReference type="NCBIfam" id="TIGR00229">
    <property type="entry name" value="sensory_box"/>
    <property type="match status" value="1"/>
</dbReference>
<dbReference type="EMBL" id="QUNG01000017">
    <property type="protein sequence ID" value="REG81009.1"/>
    <property type="molecule type" value="Genomic_DNA"/>
</dbReference>
<sequence length="810" mass="91352">MLALRKRLSYKQAKWALGLMLLLSVVMSSFQIFSDWREEKASIHQRITAAFNAVESATTEAAYTLNSRLAEQILTGLIQSNVFREVTLKDDLDNQLAYLYRPAKASPFQWISEFLFSDLTKNLEFPLQYDNQLTVGTVIGVVDVGAVTSSFVSRSLRLMGTILVMTLLFGVAMMTLFYLQTSRPLNRFIAKLSLLSDNTLGNDTLKFEEASRNDELGVLARTFLALWHQQKYVENKLEKSEAYFKAVLHQSSECMLLANLKGRILDCNSEACYLLGYDQDALLTLNIQDIDPRHRLPSVAVDFKEAEEVQVFESEFLRSDGHYIPVEVRSNVISLDGKPHFLASMRDITERKKDQEKVKYLAYYDALTELPNRRFFNERLEQAVDNATHLGVIGGLLFIDLDRFKNVNDSFGHHAGDTVLVRTAKRVQALLSEQDMVARIGGDEFVALLPDLSSDDEKAREKVTRLANEILTALSRPIHLNHTEILLSASIGISLFPLEQSDAMSILQKADTAMYQAKESGRGSLYFYNDEMRNSVAERLAMEKALHYALERDEFYLVYQPQVDGNGNILGFEALLRWHSKELGQVPPSRFIPIAEETGFIAELGQWVLDTACQQLKKWQEAGLPPLFKALAINISPSQFAKDSFVETIEQVIERTCIDPSLLDLEITEGMLVESISSVAAKMRSLKKQQVHFSIDDFGTGYSSLRYLQHLPLDQLKIDQSFVRDISHDPNSHVIINTIVSMARHMNLSVLAEGVEYVEEKNILTGIGCTRFQGYYFSRPVDVQSATNLLANASCLPLELVPQEAEAVAD</sequence>